<dbReference type="EMBL" id="BPLQ01006510">
    <property type="protein sequence ID" value="GIY23003.1"/>
    <property type="molecule type" value="Genomic_DNA"/>
</dbReference>
<dbReference type="PRINTS" id="PR00463">
    <property type="entry name" value="EP450I"/>
</dbReference>
<evidence type="ECO:0000256" key="9">
    <source>
        <dbReference type="PIRSR" id="PIRSR602401-1"/>
    </source>
</evidence>
<proteinExistence type="inferred from homology"/>
<keyword evidence="6 9" id="KW-0408">Iron</keyword>
<evidence type="ECO:0000256" key="8">
    <source>
        <dbReference type="ARBA" id="ARBA00023136"/>
    </source>
</evidence>
<comment type="similarity">
    <text evidence="3">Belongs to the cytochrome P450 family.</text>
</comment>
<dbReference type="GO" id="GO:0004497">
    <property type="term" value="F:monooxygenase activity"/>
    <property type="evidence" value="ECO:0007669"/>
    <property type="project" value="UniProtKB-KW"/>
</dbReference>
<keyword evidence="12" id="KW-1185">Reference proteome</keyword>
<dbReference type="Gene3D" id="1.10.630.10">
    <property type="entry name" value="Cytochrome P450"/>
    <property type="match status" value="1"/>
</dbReference>
<feature type="transmembrane region" description="Helical" evidence="10">
    <location>
        <begin position="6"/>
        <end position="23"/>
    </location>
</feature>
<dbReference type="Pfam" id="PF00067">
    <property type="entry name" value="p450"/>
    <property type="match status" value="1"/>
</dbReference>
<dbReference type="PRINTS" id="PR00385">
    <property type="entry name" value="P450"/>
</dbReference>
<keyword evidence="8 10" id="KW-0472">Membrane</keyword>
<evidence type="ECO:0000256" key="7">
    <source>
        <dbReference type="ARBA" id="ARBA00023033"/>
    </source>
</evidence>
<dbReference type="GO" id="GO:0020037">
    <property type="term" value="F:heme binding"/>
    <property type="evidence" value="ECO:0007669"/>
    <property type="project" value="InterPro"/>
</dbReference>
<keyword evidence="10" id="KW-0812">Transmembrane</keyword>
<gene>
    <name evidence="11" type="primary">Cyp4c3</name>
    <name evidence="11" type="ORF">CDAR_417941</name>
</gene>
<dbReference type="SUPFAM" id="SSF48264">
    <property type="entry name" value="Cytochrome P450"/>
    <property type="match status" value="1"/>
</dbReference>
<dbReference type="PANTHER" id="PTHR24291:SF189">
    <property type="entry name" value="CYTOCHROME P450 4C3-RELATED"/>
    <property type="match status" value="1"/>
</dbReference>
<accession>A0AAV4RL25</accession>
<organism evidence="11 12">
    <name type="scientific">Caerostris darwini</name>
    <dbReference type="NCBI Taxonomy" id="1538125"/>
    <lineage>
        <taxon>Eukaryota</taxon>
        <taxon>Metazoa</taxon>
        <taxon>Ecdysozoa</taxon>
        <taxon>Arthropoda</taxon>
        <taxon>Chelicerata</taxon>
        <taxon>Arachnida</taxon>
        <taxon>Araneae</taxon>
        <taxon>Araneomorphae</taxon>
        <taxon>Entelegynae</taxon>
        <taxon>Araneoidea</taxon>
        <taxon>Araneidae</taxon>
        <taxon>Caerostris</taxon>
    </lineage>
</organism>
<dbReference type="InterPro" id="IPR002401">
    <property type="entry name" value="Cyt_P450_E_grp-I"/>
</dbReference>
<evidence type="ECO:0000313" key="11">
    <source>
        <dbReference type="EMBL" id="GIY23003.1"/>
    </source>
</evidence>
<keyword evidence="5" id="KW-0256">Endoplasmic reticulum</keyword>
<dbReference type="InterPro" id="IPR050196">
    <property type="entry name" value="Cytochrome_P450_Monoox"/>
</dbReference>
<dbReference type="AlphaFoldDB" id="A0AAV4RL25"/>
<evidence type="ECO:0000256" key="4">
    <source>
        <dbReference type="ARBA" id="ARBA00022617"/>
    </source>
</evidence>
<keyword evidence="7" id="KW-0503">Monooxygenase</keyword>
<keyword evidence="10" id="KW-1133">Transmembrane helix</keyword>
<dbReference type="GO" id="GO:0005789">
    <property type="term" value="C:endoplasmic reticulum membrane"/>
    <property type="evidence" value="ECO:0007669"/>
    <property type="project" value="UniProtKB-SubCell"/>
</dbReference>
<reference evidence="11 12" key="1">
    <citation type="submission" date="2021-06" db="EMBL/GenBank/DDBJ databases">
        <title>Caerostris darwini draft genome.</title>
        <authorList>
            <person name="Kono N."/>
            <person name="Arakawa K."/>
        </authorList>
    </citation>
    <scope>NUCLEOTIDE SEQUENCE [LARGE SCALE GENOMIC DNA]</scope>
</reference>
<evidence type="ECO:0000256" key="6">
    <source>
        <dbReference type="ARBA" id="ARBA00023004"/>
    </source>
</evidence>
<comment type="subcellular location">
    <subcellularLocation>
        <location evidence="2">Endoplasmic reticulum membrane</location>
    </subcellularLocation>
</comment>
<sequence>MLFEVVVCAFIGIVSVLAILTLWRKKYSRFSPDNNHGVFQVLLDAMDSILFITSGKKNALDVYIMKYLKEMSKKFRQYPLFTLWFCGVRWVIIHKAEAVKDLLKEKRIVEKSEFYDFFKPYVGTGIFTCDSTQWKARRKLLAPCFQSSMLKGYLTVFNEHAQKLVEFLHEETGKEFTCIESPLALCTLDILCETIFGVKLGAPQSEVEEFVTSLHRLLEVGTTRIWKFWQWPDFLFHCSKTYRENFQHLRIAHAFSRSIVKERKLKYINGEMGDGSRRPKCLLDVLLKLHIEDKVLDEDGVRQEVDTFIVGGHDTIAIAVKWALFLIGLYPEVQERIHQELDSVLGADSKGPLSVGELNELKYLDCVLKEGNRLYPPGPIIGRKVSEEVSICGYKIPKRTTVLVAPFLVHRDEDVFPDPEKFDPERFLPENSAHIPDCGYIPFAAGPRNCMGRAFGEMEVKILVCHILRSFSLHSLDSRDQVLPIAKLSLQSSQPARIQFRRRQQ</sequence>
<dbReference type="CDD" id="cd20628">
    <property type="entry name" value="CYP4"/>
    <property type="match status" value="1"/>
</dbReference>
<dbReference type="InterPro" id="IPR036396">
    <property type="entry name" value="Cyt_P450_sf"/>
</dbReference>
<keyword evidence="7" id="KW-0560">Oxidoreductase</keyword>
<dbReference type="Proteomes" id="UP001054837">
    <property type="component" value="Unassembled WGS sequence"/>
</dbReference>
<dbReference type="GO" id="GO:0016705">
    <property type="term" value="F:oxidoreductase activity, acting on paired donors, with incorporation or reduction of molecular oxygen"/>
    <property type="evidence" value="ECO:0007669"/>
    <property type="project" value="InterPro"/>
</dbReference>
<name>A0AAV4RL25_9ARAC</name>
<dbReference type="PANTHER" id="PTHR24291">
    <property type="entry name" value="CYTOCHROME P450 FAMILY 4"/>
    <property type="match status" value="1"/>
</dbReference>
<evidence type="ECO:0000256" key="1">
    <source>
        <dbReference type="ARBA" id="ARBA00001971"/>
    </source>
</evidence>
<evidence type="ECO:0000256" key="10">
    <source>
        <dbReference type="SAM" id="Phobius"/>
    </source>
</evidence>
<keyword evidence="4 9" id="KW-0349">Heme</keyword>
<keyword evidence="9" id="KW-0479">Metal-binding</keyword>
<evidence type="ECO:0000256" key="5">
    <source>
        <dbReference type="ARBA" id="ARBA00022824"/>
    </source>
</evidence>
<feature type="binding site" description="axial binding residue" evidence="9">
    <location>
        <position position="450"/>
    </location>
    <ligand>
        <name>heme</name>
        <dbReference type="ChEBI" id="CHEBI:30413"/>
    </ligand>
    <ligandPart>
        <name>Fe</name>
        <dbReference type="ChEBI" id="CHEBI:18248"/>
    </ligandPart>
</feature>
<protein>
    <submittedName>
        <fullName evidence="11">Cytochrome P450 4c3</fullName>
    </submittedName>
</protein>
<evidence type="ECO:0000256" key="3">
    <source>
        <dbReference type="ARBA" id="ARBA00010617"/>
    </source>
</evidence>
<comment type="cofactor">
    <cofactor evidence="1 9">
        <name>heme</name>
        <dbReference type="ChEBI" id="CHEBI:30413"/>
    </cofactor>
</comment>
<dbReference type="InterPro" id="IPR001128">
    <property type="entry name" value="Cyt_P450"/>
</dbReference>
<dbReference type="GO" id="GO:0005506">
    <property type="term" value="F:iron ion binding"/>
    <property type="evidence" value="ECO:0007669"/>
    <property type="project" value="InterPro"/>
</dbReference>
<comment type="caution">
    <text evidence="11">The sequence shown here is derived from an EMBL/GenBank/DDBJ whole genome shotgun (WGS) entry which is preliminary data.</text>
</comment>
<evidence type="ECO:0000256" key="2">
    <source>
        <dbReference type="ARBA" id="ARBA00004586"/>
    </source>
</evidence>
<evidence type="ECO:0000313" key="12">
    <source>
        <dbReference type="Proteomes" id="UP001054837"/>
    </source>
</evidence>